<organism evidence="6 7">
    <name type="scientific">Muraenolepis orangiensis</name>
    <name type="common">Patagonian moray cod</name>
    <dbReference type="NCBI Taxonomy" id="630683"/>
    <lineage>
        <taxon>Eukaryota</taxon>
        <taxon>Metazoa</taxon>
        <taxon>Chordata</taxon>
        <taxon>Craniata</taxon>
        <taxon>Vertebrata</taxon>
        <taxon>Euteleostomi</taxon>
        <taxon>Actinopterygii</taxon>
        <taxon>Neopterygii</taxon>
        <taxon>Teleostei</taxon>
        <taxon>Neoteleostei</taxon>
        <taxon>Acanthomorphata</taxon>
        <taxon>Zeiogadaria</taxon>
        <taxon>Gadariae</taxon>
        <taxon>Gadiformes</taxon>
        <taxon>Muraenolepidoidei</taxon>
        <taxon>Muraenolepididae</taxon>
        <taxon>Muraenolepis</taxon>
    </lineage>
</organism>
<dbReference type="Pfam" id="PF00135">
    <property type="entry name" value="COesterase"/>
    <property type="match status" value="2"/>
</dbReference>
<name>A0A9Q0ICV6_9TELE</name>
<feature type="domain" description="Carboxylesterase type B" evidence="5">
    <location>
        <begin position="271"/>
        <end position="419"/>
    </location>
</feature>
<dbReference type="Proteomes" id="UP001148018">
    <property type="component" value="Unassembled WGS sequence"/>
</dbReference>
<dbReference type="InterPro" id="IPR019819">
    <property type="entry name" value="Carboxylesterase_B_CS"/>
</dbReference>
<dbReference type="EC" id="3.1.1.-" evidence="4"/>
<dbReference type="OrthoDB" id="3200163at2759"/>
<dbReference type="InterPro" id="IPR019826">
    <property type="entry name" value="Carboxylesterase_B_AS"/>
</dbReference>
<protein>
    <recommendedName>
        <fullName evidence="4">Carboxylic ester hydrolase</fullName>
        <ecNumber evidence="4">3.1.1.-</ecNumber>
    </recommendedName>
</protein>
<evidence type="ECO:0000256" key="4">
    <source>
        <dbReference type="RuleBase" id="RU361235"/>
    </source>
</evidence>
<reference evidence="6" key="1">
    <citation type="submission" date="2022-07" db="EMBL/GenBank/DDBJ databases">
        <title>Chromosome-level genome of Muraenolepis orangiensis.</title>
        <authorList>
            <person name="Kim J."/>
        </authorList>
    </citation>
    <scope>NUCLEOTIDE SEQUENCE</scope>
    <source>
        <strain evidence="6">KU_S4_2022</strain>
        <tissue evidence="6">Muscle</tissue>
    </source>
</reference>
<gene>
    <name evidence="6" type="ORF">NHX12_002211</name>
</gene>
<dbReference type="AlphaFoldDB" id="A0A9Q0ICV6"/>
<comment type="similarity">
    <text evidence="1 4">Belongs to the type-B carboxylesterase/lipase family.</text>
</comment>
<accession>A0A9Q0ICV6</accession>
<dbReference type="SUPFAM" id="SSF53474">
    <property type="entry name" value="alpha/beta-Hydrolases"/>
    <property type="match status" value="1"/>
</dbReference>
<proteinExistence type="inferred from homology"/>
<sequence>MTGDHVVQVAVTCIVLCLSACAEVQEPVVQTKLGALSGQFVSVKGVESSVKAYLGVPFAKPPVGQLRLAPPQPADGWDGLRDATKQPFICIQNKKALNDLLAMLGLEVELPAMSEDCLYLNIYAPANASPYTKFPVMVWIHGGGFTSGSASMHDGSALAAYQDVVVVMIQYRLGLLGFLSTGDDHIPGNMGLLDQVEALRWVKQHIHRFGGDPGLVTIFGVSAGGVSASLLAVSPLAMGLFHHVIAQSGTAAMDHLVTDKPQLMLPPKHKPLIEMLAEEYLGDAQDRDKNRRGFTEIIGDLMFKLPAVHTANAHRDAGAAVYAYEYQYTPHMLRDQRAGFVGSDHGDDVVMVLGICFTTTHVKLTGVCTEEELELSKLVMNYWSNFARTGSPNGPGLVAWPPYGPEGDYLSLGMKQEPLQHLAKDRFIFLTQTIHEKLLAAQMGRHNPEL</sequence>
<feature type="signal peptide" evidence="4">
    <location>
        <begin position="1"/>
        <end position="22"/>
    </location>
</feature>
<evidence type="ECO:0000256" key="1">
    <source>
        <dbReference type="ARBA" id="ARBA00005964"/>
    </source>
</evidence>
<keyword evidence="7" id="KW-1185">Reference proteome</keyword>
<evidence type="ECO:0000256" key="3">
    <source>
        <dbReference type="ARBA" id="ARBA00022801"/>
    </source>
</evidence>
<dbReference type="InterPro" id="IPR002018">
    <property type="entry name" value="CarbesteraseB"/>
</dbReference>
<evidence type="ECO:0000313" key="6">
    <source>
        <dbReference type="EMBL" id="KAJ3595797.1"/>
    </source>
</evidence>
<feature type="chain" id="PRO_5040531472" description="Carboxylic ester hydrolase" evidence="4">
    <location>
        <begin position="23"/>
        <end position="450"/>
    </location>
</feature>
<dbReference type="PANTHER" id="PTHR43903">
    <property type="entry name" value="NEUROLIGIN"/>
    <property type="match status" value="1"/>
</dbReference>
<keyword evidence="3 4" id="KW-0378">Hydrolase</keyword>
<comment type="caution">
    <text evidence="6">The sequence shown here is derived from an EMBL/GenBank/DDBJ whole genome shotgun (WGS) entry which is preliminary data.</text>
</comment>
<dbReference type="PROSITE" id="PS00941">
    <property type="entry name" value="CARBOXYLESTERASE_B_2"/>
    <property type="match status" value="1"/>
</dbReference>
<feature type="domain" description="Carboxylesterase type B" evidence="5">
    <location>
        <begin position="25"/>
        <end position="261"/>
    </location>
</feature>
<dbReference type="GO" id="GO:0016787">
    <property type="term" value="F:hydrolase activity"/>
    <property type="evidence" value="ECO:0007669"/>
    <property type="project" value="UniProtKB-KW"/>
</dbReference>
<dbReference type="PROSITE" id="PS00122">
    <property type="entry name" value="CARBOXYLESTERASE_B_1"/>
    <property type="match status" value="1"/>
</dbReference>
<dbReference type="InterPro" id="IPR051093">
    <property type="entry name" value="Neuroligin/BSAL"/>
</dbReference>
<dbReference type="Gene3D" id="3.40.50.1820">
    <property type="entry name" value="alpha/beta hydrolase"/>
    <property type="match status" value="2"/>
</dbReference>
<dbReference type="EMBL" id="JANIIK010000110">
    <property type="protein sequence ID" value="KAJ3595797.1"/>
    <property type="molecule type" value="Genomic_DNA"/>
</dbReference>
<evidence type="ECO:0000256" key="2">
    <source>
        <dbReference type="ARBA" id="ARBA00022729"/>
    </source>
</evidence>
<keyword evidence="2 4" id="KW-0732">Signal</keyword>
<dbReference type="InterPro" id="IPR029058">
    <property type="entry name" value="AB_hydrolase_fold"/>
</dbReference>
<evidence type="ECO:0000259" key="5">
    <source>
        <dbReference type="Pfam" id="PF00135"/>
    </source>
</evidence>
<evidence type="ECO:0000313" key="7">
    <source>
        <dbReference type="Proteomes" id="UP001148018"/>
    </source>
</evidence>